<dbReference type="SUPFAM" id="SSF54593">
    <property type="entry name" value="Glyoxalase/Bleomycin resistance protein/Dihydroxybiphenyl dioxygenase"/>
    <property type="match status" value="1"/>
</dbReference>
<dbReference type="Pfam" id="PF00903">
    <property type="entry name" value="Glyoxalase"/>
    <property type="match status" value="1"/>
</dbReference>
<dbReference type="Proteomes" id="UP000254875">
    <property type="component" value="Unassembled WGS sequence"/>
</dbReference>
<evidence type="ECO:0000259" key="1">
    <source>
        <dbReference type="PROSITE" id="PS51819"/>
    </source>
</evidence>
<protein>
    <submittedName>
        <fullName evidence="2">Glyoxalase/bleomycin resistance/extradiol dioxygenase family protein</fullName>
    </submittedName>
</protein>
<keyword evidence="2" id="KW-0560">Oxidoreductase</keyword>
<evidence type="ECO:0000313" key="3">
    <source>
        <dbReference type="Proteomes" id="UP000254875"/>
    </source>
</evidence>
<name>A0A370N9E1_9BURK</name>
<dbReference type="PANTHER" id="PTHR36503">
    <property type="entry name" value="BLR2520 PROTEIN"/>
    <property type="match status" value="1"/>
</dbReference>
<keyword evidence="3" id="KW-1185">Reference proteome</keyword>
<dbReference type="EMBL" id="QHKS01000008">
    <property type="protein sequence ID" value="RDK02239.1"/>
    <property type="molecule type" value="Genomic_DNA"/>
</dbReference>
<dbReference type="AlphaFoldDB" id="A0A370N9E1"/>
<dbReference type="RefSeq" id="WP_115101538.1">
    <property type="nucleotide sequence ID" value="NZ_QHKS01000008.1"/>
</dbReference>
<dbReference type="PANTHER" id="PTHR36503:SF2">
    <property type="entry name" value="BLR2408 PROTEIN"/>
    <property type="match status" value="1"/>
</dbReference>
<dbReference type="GO" id="GO:0051213">
    <property type="term" value="F:dioxygenase activity"/>
    <property type="evidence" value="ECO:0007669"/>
    <property type="project" value="UniProtKB-KW"/>
</dbReference>
<dbReference type="OrthoDB" id="4265398at2"/>
<proteinExistence type="predicted"/>
<organism evidence="2 3">
    <name type="scientific">Paraburkholderia lacunae</name>
    <dbReference type="NCBI Taxonomy" id="2211104"/>
    <lineage>
        <taxon>Bacteria</taxon>
        <taxon>Pseudomonadati</taxon>
        <taxon>Pseudomonadota</taxon>
        <taxon>Betaproteobacteria</taxon>
        <taxon>Burkholderiales</taxon>
        <taxon>Burkholderiaceae</taxon>
        <taxon>Paraburkholderia</taxon>
    </lineage>
</organism>
<sequence length="135" mass="14757">MHKQIYVNLAVGNLERSKAFFSAIGFGFEARFTNEQAACLILGENIYAMLLVKELFKSFTRKTLCNPQESTEALVGLSCESRAEVDALVAKAIAAGGTAPRAPQDYGFMYGHGFEDIDGHIWELIYMDPNANAAG</sequence>
<evidence type="ECO:0000313" key="2">
    <source>
        <dbReference type="EMBL" id="RDK02239.1"/>
    </source>
</evidence>
<reference evidence="3" key="1">
    <citation type="submission" date="2018-05" db="EMBL/GenBank/DDBJ databases">
        <authorList>
            <person name="Feng T."/>
        </authorList>
    </citation>
    <scope>NUCLEOTIDE SEQUENCE [LARGE SCALE GENOMIC DNA]</scope>
    <source>
        <strain evidence="3">S27</strain>
    </source>
</reference>
<gene>
    <name evidence="2" type="ORF">DLM46_14565</name>
</gene>
<keyword evidence="2" id="KW-0223">Dioxygenase</keyword>
<feature type="domain" description="VOC" evidence="1">
    <location>
        <begin position="3"/>
        <end position="127"/>
    </location>
</feature>
<dbReference type="InterPro" id="IPR029068">
    <property type="entry name" value="Glyas_Bleomycin-R_OHBP_Dase"/>
</dbReference>
<accession>A0A370N9E1</accession>
<dbReference type="InterPro" id="IPR037523">
    <property type="entry name" value="VOC_core"/>
</dbReference>
<comment type="caution">
    <text evidence="2">The sequence shown here is derived from an EMBL/GenBank/DDBJ whole genome shotgun (WGS) entry which is preliminary data.</text>
</comment>
<dbReference type="InterPro" id="IPR004360">
    <property type="entry name" value="Glyas_Fos-R_dOase_dom"/>
</dbReference>
<dbReference type="Gene3D" id="3.10.180.10">
    <property type="entry name" value="2,3-Dihydroxybiphenyl 1,2-Dioxygenase, domain 1"/>
    <property type="match status" value="1"/>
</dbReference>
<dbReference type="PROSITE" id="PS51819">
    <property type="entry name" value="VOC"/>
    <property type="match status" value="1"/>
</dbReference>